<gene>
    <name evidence="2" type="ORF">CMUS01_14013</name>
</gene>
<feature type="compositionally biased region" description="Pro residues" evidence="1">
    <location>
        <begin position="49"/>
        <end position="62"/>
    </location>
</feature>
<evidence type="ECO:0000313" key="2">
    <source>
        <dbReference type="EMBL" id="KAF6807883.1"/>
    </source>
</evidence>
<sequence>ADAPGNTHPSAALTLVFRTSTIPSWLRISTVRPAAIKSSHPVPFERTPSIPPVPYPTSPRAPPQHRRYVPQKTGTSRYSAALPTKDPRLPSPGCGDQASSPQEVVWQHPPPILLLVLQTDFLASNSSLPPPQKQQLQPSIQSTDRAPRRSTTRCPRANHELSRSSGTTSALQRASFPFHLPPRPELTDIQGARAAMEAKKQLVKLPQGLRQEAALRGTDDYHVQAALRSLYKASADEILQRLKAAQSNTRKLHALLAVVRYCAGQCNEAAIRVFGPSPPEETISAIKARLNAGPTKPVGIILLPDDAKTRQTTFAIAHMITEPPGSAAQLQGHAHAFGKAERTGDVLVAIENLYSQLYSGQDMADCSPASVNRLGTPDDAAELAVLEIYLSFRTDKTHETKELPGLLHAALDWTAKKIRLHREELKKYTGEIDRAVDDDE</sequence>
<reference evidence="2" key="1">
    <citation type="journal article" date="2020" name="Phytopathology">
        <title>Genome Sequence Resources of Colletotrichum truncatum, C. plurivorum, C. musicola, and C. sojae: Four Species Pathogenic to Soybean (Glycine max).</title>
        <authorList>
            <person name="Rogerio F."/>
            <person name="Boufleur T.R."/>
            <person name="Ciampi-Guillardi M."/>
            <person name="Sukno S.A."/>
            <person name="Thon M.R."/>
            <person name="Massola Junior N.S."/>
            <person name="Baroncelli R."/>
        </authorList>
    </citation>
    <scope>NUCLEOTIDE SEQUENCE</scope>
    <source>
        <strain evidence="2">LFN0074</strain>
    </source>
</reference>
<organism evidence="2 3">
    <name type="scientific">Colletotrichum musicola</name>
    <dbReference type="NCBI Taxonomy" id="2175873"/>
    <lineage>
        <taxon>Eukaryota</taxon>
        <taxon>Fungi</taxon>
        <taxon>Dikarya</taxon>
        <taxon>Ascomycota</taxon>
        <taxon>Pezizomycotina</taxon>
        <taxon>Sordariomycetes</taxon>
        <taxon>Hypocreomycetidae</taxon>
        <taxon>Glomerellales</taxon>
        <taxon>Glomerellaceae</taxon>
        <taxon>Colletotrichum</taxon>
        <taxon>Colletotrichum orchidearum species complex</taxon>
    </lineage>
</organism>
<dbReference type="Proteomes" id="UP000639643">
    <property type="component" value="Unassembled WGS sequence"/>
</dbReference>
<dbReference type="EMBL" id="WIGM01000956">
    <property type="protein sequence ID" value="KAF6807883.1"/>
    <property type="molecule type" value="Genomic_DNA"/>
</dbReference>
<comment type="caution">
    <text evidence="2">The sequence shown here is derived from an EMBL/GenBank/DDBJ whole genome shotgun (WGS) entry which is preliminary data.</text>
</comment>
<evidence type="ECO:0000256" key="1">
    <source>
        <dbReference type="SAM" id="MobiDB-lite"/>
    </source>
</evidence>
<accession>A0A8H6J7T0</accession>
<name>A0A8H6J7T0_9PEZI</name>
<dbReference type="AlphaFoldDB" id="A0A8H6J7T0"/>
<feature type="region of interest" description="Disordered" evidence="1">
    <location>
        <begin position="37"/>
        <end position="102"/>
    </location>
</feature>
<proteinExistence type="predicted"/>
<evidence type="ECO:0000313" key="3">
    <source>
        <dbReference type="Proteomes" id="UP000639643"/>
    </source>
</evidence>
<protein>
    <submittedName>
        <fullName evidence="2">Uncharacterized protein</fullName>
    </submittedName>
</protein>
<feature type="region of interest" description="Disordered" evidence="1">
    <location>
        <begin position="125"/>
        <end position="184"/>
    </location>
</feature>
<feature type="compositionally biased region" description="Polar residues" evidence="1">
    <location>
        <begin position="163"/>
        <end position="172"/>
    </location>
</feature>
<feature type="non-terminal residue" evidence="2">
    <location>
        <position position="1"/>
    </location>
</feature>
<keyword evidence="3" id="KW-1185">Reference proteome</keyword>
<feature type="compositionally biased region" description="Low complexity" evidence="1">
    <location>
        <begin position="133"/>
        <end position="142"/>
    </location>
</feature>